<dbReference type="GeneID" id="102803008"/>
<reference evidence="5" key="1">
    <citation type="submission" date="2025-08" db="UniProtKB">
        <authorList>
            <consortium name="RefSeq"/>
        </authorList>
    </citation>
    <scope>IDENTIFICATION</scope>
    <source>
        <tissue evidence="5">Testes</tissue>
    </source>
</reference>
<sequence length="160" mass="18265">MAESAKMEDDVSNSKESEPPILINLTNGKIFIWDAEDVMKVREVHHIMGTLVGTLSRSPRQNIQHGLPLQLLPEEAALLIEYNVAKLVKLKPLKVSAAMVEDFKKHRQQSFEEQKVIMKQGKETIEQEMAEVIEAGRAAKRRKKGAGKRWHRNQQVCKTR</sequence>
<accession>A0ABM0M8A0</accession>
<gene>
    <name evidence="5" type="primary">LOC102803008</name>
</gene>
<evidence type="ECO:0000256" key="1">
    <source>
        <dbReference type="ARBA" id="ARBA00023239"/>
    </source>
</evidence>
<feature type="region of interest" description="Disordered" evidence="2">
    <location>
        <begin position="140"/>
        <end position="160"/>
    </location>
</feature>
<evidence type="ECO:0000256" key="2">
    <source>
        <dbReference type="SAM" id="MobiDB-lite"/>
    </source>
</evidence>
<proteinExistence type="predicted"/>
<protein>
    <submittedName>
        <fullName evidence="5">tRNA-splicing endonuclease subunit Sen34-like</fullName>
    </submittedName>
</protein>
<dbReference type="Pfam" id="PF26577">
    <property type="entry name" value="TSEN34_N"/>
    <property type="match status" value="1"/>
</dbReference>
<dbReference type="RefSeq" id="XP_006816241.1">
    <property type="nucleotide sequence ID" value="XM_006816178.1"/>
</dbReference>
<dbReference type="InterPro" id="IPR059049">
    <property type="entry name" value="TSEN34_N"/>
</dbReference>
<evidence type="ECO:0000313" key="4">
    <source>
        <dbReference type="Proteomes" id="UP000694865"/>
    </source>
</evidence>
<dbReference type="Proteomes" id="UP000694865">
    <property type="component" value="Unplaced"/>
</dbReference>
<keyword evidence="1" id="KW-0456">Lyase</keyword>
<evidence type="ECO:0000313" key="5">
    <source>
        <dbReference type="RefSeq" id="XP_006816241.1"/>
    </source>
</evidence>
<name>A0ABM0M8A0_SACKO</name>
<keyword evidence="4" id="KW-1185">Reference proteome</keyword>
<evidence type="ECO:0000259" key="3">
    <source>
        <dbReference type="Pfam" id="PF26577"/>
    </source>
</evidence>
<feature type="compositionally biased region" description="Basic residues" evidence="2">
    <location>
        <begin position="140"/>
        <end position="152"/>
    </location>
</feature>
<dbReference type="PANTHER" id="PTHR13070">
    <property type="entry name" value="TRNA-SPLICING ENDONUCLEASE SUBUNIT SEN34-RELATED"/>
    <property type="match status" value="1"/>
</dbReference>
<dbReference type="PANTHER" id="PTHR13070:SF0">
    <property type="entry name" value="TRNA-SPLICING ENDONUCLEASE SUBUNIT SEN34"/>
    <property type="match status" value="1"/>
</dbReference>
<organism evidence="4 5">
    <name type="scientific">Saccoglossus kowalevskii</name>
    <name type="common">Acorn worm</name>
    <dbReference type="NCBI Taxonomy" id="10224"/>
    <lineage>
        <taxon>Eukaryota</taxon>
        <taxon>Metazoa</taxon>
        <taxon>Hemichordata</taxon>
        <taxon>Enteropneusta</taxon>
        <taxon>Harrimaniidae</taxon>
        <taxon>Saccoglossus</taxon>
    </lineage>
</organism>
<feature type="domain" description="TSEN34 N-terminal" evidence="3">
    <location>
        <begin position="21"/>
        <end position="89"/>
    </location>
</feature>